<organism evidence="2 3">
    <name type="scientific">Cercospora kikuchii</name>
    <dbReference type="NCBI Taxonomy" id="84275"/>
    <lineage>
        <taxon>Eukaryota</taxon>
        <taxon>Fungi</taxon>
        <taxon>Dikarya</taxon>
        <taxon>Ascomycota</taxon>
        <taxon>Pezizomycotina</taxon>
        <taxon>Dothideomycetes</taxon>
        <taxon>Dothideomycetidae</taxon>
        <taxon>Mycosphaerellales</taxon>
        <taxon>Mycosphaerellaceae</taxon>
        <taxon>Cercospora</taxon>
    </lineage>
</organism>
<dbReference type="OrthoDB" id="10596466at2759"/>
<name>A0A9P3CYE8_9PEZI</name>
<keyword evidence="3" id="KW-1185">Reference proteome</keyword>
<dbReference type="Proteomes" id="UP000825890">
    <property type="component" value="Unassembled WGS sequence"/>
</dbReference>
<gene>
    <name evidence="2" type="ORF">CKM354_001137700</name>
</gene>
<sequence>MALVADHDKVSFQNLPERLKVWGGELFGDSLDLDVLIAKTASLRSKLSAPLAAQLVEIAVEQELIMEAWIPISTEGRRRELIKAASALRHVLITNITSDEILPDTMYQPLNHKSAFEDDGVEQGQLDPDYLIAMVDILFDYLPAINRLRRTHILQMERMTAPNTQQRSQSIAVESHERPETTGPHSAHEEPASADMSATTRLIGTNNRRVPESRGTLTLLIRGNTTEVLPSIGEPARTSKNENAPKIATPIEDVIRTRSIASENALGFEGNKAQTASLARQLQDHNICPVYDDPMDRFLRTDEDRFNRHKGPMDQRLQFIGQLHRSEALMKAQQPNSSSEVPRSSMPGT</sequence>
<feature type="compositionally biased region" description="Polar residues" evidence="1">
    <location>
        <begin position="161"/>
        <end position="172"/>
    </location>
</feature>
<protein>
    <submittedName>
        <fullName evidence="2">Uncharacterized protein</fullName>
    </submittedName>
</protein>
<feature type="compositionally biased region" description="Polar residues" evidence="1">
    <location>
        <begin position="196"/>
        <end position="208"/>
    </location>
</feature>
<dbReference type="GeneID" id="68296952"/>
<evidence type="ECO:0000313" key="2">
    <source>
        <dbReference type="EMBL" id="GIZ48310.1"/>
    </source>
</evidence>
<feature type="compositionally biased region" description="Basic and acidic residues" evidence="1">
    <location>
        <begin position="174"/>
        <end position="191"/>
    </location>
</feature>
<comment type="caution">
    <text evidence="2">The sequence shown here is derived from an EMBL/GenBank/DDBJ whole genome shotgun (WGS) entry which is preliminary data.</text>
</comment>
<dbReference type="RefSeq" id="XP_044662797.1">
    <property type="nucleotide sequence ID" value="XM_044806862.1"/>
</dbReference>
<dbReference type="EMBL" id="BOLY01000008">
    <property type="protein sequence ID" value="GIZ48310.1"/>
    <property type="molecule type" value="Genomic_DNA"/>
</dbReference>
<accession>A0A9P3CYE8</accession>
<feature type="compositionally biased region" description="Polar residues" evidence="1">
    <location>
        <begin position="333"/>
        <end position="349"/>
    </location>
</feature>
<feature type="region of interest" description="Disordered" evidence="1">
    <location>
        <begin position="326"/>
        <end position="349"/>
    </location>
</feature>
<dbReference type="AlphaFoldDB" id="A0A9P3CYE8"/>
<evidence type="ECO:0000313" key="3">
    <source>
        <dbReference type="Proteomes" id="UP000825890"/>
    </source>
</evidence>
<reference evidence="2 3" key="1">
    <citation type="submission" date="2021-01" db="EMBL/GenBank/DDBJ databases">
        <title>Cercospora kikuchii MAFF 305040 whole genome shotgun sequence.</title>
        <authorList>
            <person name="Kashiwa T."/>
            <person name="Suzuki T."/>
        </authorList>
    </citation>
    <scope>NUCLEOTIDE SEQUENCE [LARGE SCALE GENOMIC DNA]</scope>
    <source>
        <strain evidence="2 3">MAFF 305040</strain>
    </source>
</reference>
<evidence type="ECO:0000256" key="1">
    <source>
        <dbReference type="SAM" id="MobiDB-lite"/>
    </source>
</evidence>
<proteinExistence type="predicted"/>
<feature type="region of interest" description="Disordered" evidence="1">
    <location>
        <begin position="160"/>
        <end position="209"/>
    </location>
</feature>